<dbReference type="InterPro" id="IPR010239">
    <property type="entry name" value="CHP02001"/>
</dbReference>
<protein>
    <recommendedName>
        <fullName evidence="4">Porin</fullName>
    </recommendedName>
</protein>
<dbReference type="Pfam" id="PF09694">
    <property type="entry name" value="Gcw_chp"/>
    <property type="match status" value="1"/>
</dbReference>
<dbReference type="InterPro" id="IPR023614">
    <property type="entry name" value="Porin_dom_sf"/>
</dbReference>
<feature type="signal peptide" evidence="1">
    <location>
        <begin position="1"/>
        <end position="21"/>
    </location>
</feature>
<evidence type="ECO:0000256" key="1">
    <source>
        <dbReference type="SAM" id="SignalP"/>
    </source>
</evidence>
<name>A0ABN1GWF9_9CAUL</name>
<evidence type="ECO:0008006" key="4">
    <source>
        <dbReference type="Google" id="ProtNLM"/>
    </source>
</evidence>
<accession>A0ABN1GWF9</accession>
<dbReference type="Gene3D" id="2.40.160.10">
    <property type="entry name" value="Porin"/>
    <property type="match status" value="1"/>
</dbReference>
<comment type="caution">
    <text evidence="2">The sequence shown here is derived from an EMBL/GenBank/DDBJ whole genome shotgun (WGS) entry which is preliminary data.</text>
</comment>
<dbReference type="RefSeq" id="WP_343792712.1">
    <property type="nucleotide sequence ID" value="NZ_BAAAGA010000004.1"/>
</dbReference>
<gene>
    <name evidence="2" type="ORF">GCM10009422_17030</name>
</gene>
<proteinExistence type="predicted"/>
<dbReference type="SUPFAM" id="SSF56935">
    <property type="entry name" value="Porins"/>
    <property type="match status" value="1"/>
</dbReference>
<dbReference type="Proteomes" id="UP001501352">
    <property type="component" value="Unassembled WGS sequence"/>
</dbReference>
<evidence type="ECO:0000313" key="3">
    <source>
        <dbReference type="Proteomes" id="UP001501352"/>
    </source>
</evidence>
<reference evidence="2 3" key="1">
    <citation type="journal article" date="2019" name="Int. J. Syst. Evol. Microbiol.">
        <title>The Global Catalogue of Microorganisms (GCM) 10K type strain sequencing project: providing services to taxonomists for standard genome sequencing and annotation.</title>
        <authorList>
            <consortium name="The Broad Institute Genomics Platform"/>
            <consortium name="The Broad Institute Genome Sequencing Center for Infectious Disease"/>
            <person name="Wu L."/>
            <person name="Ma J."/>
        </authorList>
    </citation>
    <scope>NUCLEOTIDE SEQUENCE [LARGE SCALE GENOMIC DNA]</scope>
    <source>
        <strain evidence="2 3">JCM 12928</strain>
    </source>
</reference>
<organism evidence="2 3">
    <name type="scientific">Brevundimonas kwangchunensis</name>
    <dbReference type="NCBI Taxonomy" id="322163"/>
    <lineage>
        <taxon>Bacteria</taxon>
        <taxon>Pseudomonadati</taxon>
        <taxon>Pseudomonadota</taxon>
        <taxon>Alphaproteobacteria</taxon>
        <taxon>Caulobacterales</taxon>
        <taxon>Caulobacteraceae</taxon>
        <taxon>Brevundimonas</taxon>
    </lineage>
</organism>
<dbReference type="EMBL" id="BAAAGA010000004">
    <property type="protein sequence ID" value="GAA0621793.1"/>
    <property type="molecule type" value="Genomic_DNA"/>
</dbReference>
<sequence length="229" mass="24543">MIRTATLAATALVLFTGSAHAQDAGGDWSFGLGAATDNRSKDASKSDGEPFVWGEAQWSNSSGFFYAGPAFETIKSSTGSDLEVSLVAGIRPQLAGFDLDISAEHKWHVDANPGADDDAWEFTADISRSIGPASARVRVQHSPDSTGSTEVWTWVALRGGWDFTNKLKGTAEIGRREQDNSIDYTGWNVGFSYALTDAIEADLRWHATDADVPGEQYKDGLVAGIAFAF</sequence>
<evidence type="ECO:0000313" key="2">
    <source>
        <dbReference type="EMBL" id="GAA0621793.1"/>
    </source>
</evidence>
<keyword evidence="3" id="KW-1185">Reference proteome</keyword>
<feature type="chain" id="PRO_5047357277" description="Porin" evidence="1">
    <location>
        <begin position="22"/>
        <end position="229"/>
    </location>
</feature>
<keyword evidence="1" id="KW-0732">Signal</keyword>